<accession>A0AAI8VRW1</accession>
<evidence type="ECO:0000313" key="2">
    <source>
        <dbReference type="EMBL" id="CAJ2509609.1"/>
    </source>
</evidence>
<reference evidence="2" key="1">
    <citation type="submission" date="2023-10" db="EMBL/GenBank/DDBJ databases">
        <authorList>
            <person name="Hackl T."/>
        </authorList>
    </citation>
    <scope>NUCLEOTIDE SEQUENCE</scope>
</reference>
<evidence type="ECO:0000256" key="1">
    <source>
        <dbReference type="SAM" id="MobiDB-lite"/>
    </source>
</evidence>
<comment type="caution">
    <text evidence="2">The sequence shown here is derived from an EMBL/GenBank/DDBJ whole genome shotgun (WGS) entry which is preliminary data.</text>
</comment>
<proteinExistence type="predicted"/>
<sequence>MGLAAAAAQHQTRPTPLRQSLPPPLISRNTLASASGPLGLCFKSAGLFQAPTRLPARDAELPALFPSAPGDASPSCTAPASRFALQNSAPTEGQTRNARHGGAQRAQSLTGTVAPIGAITSP</sequence>
<feature type="region of interest" description="Disordered" evidence="1">
    <location>
        <begin position="86"/>
        <end position="122"/>
    </location>
</feature>
<feature type="compositionally biased region" description="Polar residues" evidence="1">
    <location>
        <begin position="9"/>
        <end position="18"/>
    </location>
</feature>
<dbReference type="EMBL" id="CAUWAG010000012">
    <property type="protein sequence ID" value="CAJ2509609.1"/>
    <property type="molecule type" value="Genomic_DNA"/>
</dbReference>
<keyword evidence="3" id="KW-1185">Reference proteome</keyword>
<evidence type="ECO:0000313" key="3">
    <source>
        <dbReference type="Proteomes" id="UP001295740"/>
    </source>
</evidence>
<dbReference type="AlphaFoldDB" id="A0AAI8VRW1"/>
<gene>
    <name evidence="2" type="ORF">KHLLAP_LOCUS10077</name>
</gene>
<dbReference type="Proteomes" id="UP001295740">
    <property type="component" value="Unassembled WGS sequence"/>
</dbReference>
<feature type="region of interest" description="Disordered" evidence="1">
    <location>
        <begin position="1"/>
        <end position="28"/>
    </location>
</feature>
<organism evidence="2 3">
    <name type="scientific">Anthostomella pinea</name>
    <dbReference type="NCBI Taxonomy" id="933095"/>
    <lineage>
        <taxon>Eukaryota</taxon>
        <taxon>Fungi</taxon>
        <taxon>Dikarya</taxon>
        <taxon>Ascomycota</taxon>
        <taxon>Pezizomycotina</taxon>
        <taxon>Sordariomycetes</taxon>
        <taxon>Xylariomycetidae</taxon>
        <taxon>Xylariales</taxon>
        <taxon>Xylariaceae</taxon>
        <taxon>Anthostomella</taxon>
    </lineage>
</organism>
<protein>
    <submittedName>
        <fullName evidence="2">Uu.00g146350.m01.CDS01</fullName>
    </submittedName>
</protein>
<name>A0AAI8VRW1_9PEZI</name>
<feature type="compositionally biased region" description="Polar residues" evidence="1">
    <location>
        <begin position="86"/>
        <end position="96"/>
    </location>
</feature>